<dbReference type="Pfam" id="PF11712">
    <property type="entry name" value="Vma12"/>
    <property type="match status" value="1"/>
</dbReference>
<evidence type="ECO:0000259" key="15">
    <source>
        <dbReference type="PROSITE" id="PS51855"/>
    </source>
</evidence>
<comment type="catalytic activity">
    <reaction evidence="11">
        <text>IMP + H2O = 5-formamido-1-(5-phospho-D-ribosyl)imidazole-4-carboxamide</text>
        <dbReference type="Rhea" id="RHEA:18445"/>
        <dbReference type="ChEBI" id="CHEBI:15377"/>
        <dbReference type="ChEBI" id="CHEBI:58053"/>
        <dbReference type="ChEBI" id="CHEBI:58467"/>
        <dbReference type="EC" id="3.5.4.10"/>
    </reaction>
</comment>
<dbReference type="Proteomes" id="UP000650533">
    <property type="component" value="Chromosome 2"/>
</dbReference>
<dbReference type="FunFam" id="3.40.50.1380:FF:000001">
    <property type="entry name" value="Bifunctional purine biosynthesis protein PurH"/>
    <property type="match status" value="1"/>
</dbReference>
<keyword evidence="14" id="KW-1133">Transmembrane helix</keyword>
<evidence type="ECO:0000256" key="12">
    <source>
        <dbReference type="ARBA" id="ARBA00054363"/>
    </source>
</evidence>
<evidence type="ECO:0000256" key="8">
    <source>
        <dbReference type="ARBA" id="ARBA00022801"/>
    </source>
</evidence>
<comment type="pathway">
    <text evidence="3">Purine metabolism; IMP biosynthesis via de novo pathway; 5-formamido-1-(5-phospho-D-ribosyl)imidazole-4-carboxamide from 5-amino-1-(5-phospho-D-ribosyl)imidazole-4-carboxamide (10-formyl THF route): step 1/1.</text>
</comment>
<organism evidence="16 17">
    <name type="scientific">Rhizoctonia solani</name>
    <dbReference type="NCBI Taxonomy" id="456999"/>
    <lineage>
        <taxon>Eukaryota</taxon>
        <taxon>Fungi</taxon>
        <taxon>Dikarya</taxon>
        <taxon>Basidiomycota</taxon>
        <taxon>Agaricomycotina</taxon>
        <taxon>Agaricomycetes</taxon>
        <taxon>Cantharellales</taxon>
        <taxon>Ceratobasidiaceae</taxon>
        <taxon>Rhizoctonia</taxon>
    </lineage>
</organism>
<protein>
    <submittedName>
        <fullName evidence="16">Phosphoribosylaminoimidazolecarboxamide formyltransferase / IMP cyclohydrolase</fullName>
    </submittedName>
</protein>
<evidence type="ECO:0000256" key="14">
    <source>
        <dbReference type="SAM" id="Phobius"/>
    </source>
</evidence>
<dbReference type="Pfam" id="PF02142">
    <property type="entry name" value="MGS"/>
    <property type="match status" value="1"/>
</dbReference>
<dbReference type="Gene3D" id="3.40.140.20">
    <property type="match status" value="3"/>
</dbReference>
<evidence type="ECO:0000256" key="9">
    <source>
        <dbReference type="ARBA" id="ARBA00023268"/>
    </source>
</evidence>
<name>A0A8H8NPQ5_9AGAM</name>
<evidence type="ECO:0000256" key="4">
    <source>
        <dbReference type="ARBA" id="ARBA00007667"/>
    </source>
</evidence>
<evidence type="ECO:0000256" key="7">
    <source>
        <dbReference type="ARBA" id="ARBA00022755"/>
    </source>
</evidence>
<dbReference type="InterPro" id="IPR021013">
    <property type="entry name" value="ATPase_Vma12"/>
</dbReference>
<dbReference type="GO" id="GO:0003937">
    <property type="term" value="F:IMP cyclohydrolase activity"/>
    <property type="evidence" value="ECO:0007669"/>
    <property type="project" value="UniProtKB-EC"/>
</dbReference>
<evidence type="ECO:0000256" key="10">
    <source>
        <dbReference type="ARBA" id="ARBA00050488"/>
    </source>
</evidence>
<dbReference type="UniPathway" id="UPA00074">
    <property type="reaction ID" value="UER00133"/>
</dbReference>
<evidence type="ECO:0000256" key="1">
    <source>
        <dbReference type="ARBA" id="ARBA00004514"/>
    </source>
</evidence>
<dbReference type="SUPFAM" id="SSF52335">
    <property type="entry name" value="Methylglyoxal synthase-like"/>
    <property type="match status" value="1"/>
</dbReference>
<comment type="function">
    <text evidence="12">Bifunctional enzyme that catalyzes the last two steps of purine biosynthesis. Acts as a transformylase that incorporates a formyl group to the AMP analog AICAR (5-amino-1-(5-phospho-beta-D-ribosyl)imidazole-4-carboxamide) to produce the intermediate formyl-AICAR (FAICAR). Also catalyzes the cyclization of FAICAR to IMP.</text>
</comment>
<evidence type="ECO:0000256" key="5">
    <source>
        <dbReference type="ARBA" id="ARBA00022490"/>
    </source>
</evidence>
<keyword evidence="9" id="KW-0511">Multifunctional enzyme</keyword>
<keyword evidence="7" id="KW-0658">Purine biosynthesis</keyword>
<dbReference type="Gene3D" id="3.40.50.1380">
    <property type="entry name" value="Methylglyoxal synthase-like domain"/>
    <property type="match status" value="1"/>
</dbReference>
<accession>A0A8H8NPQ5</accession>
<comment type="subcellular location">
    <subcellularLocation>
        <location evidence="1">Cytoplasm</location>
        <location evidence="1">Cytosol</location>
    </subcellularLocation>
</comment>
<dbReference type="InterPro" id="IPR016193">
    <property type="entry name" value="Cytidine_deaminase-like"/>
</dbReference>
<sequence>MAQHTALLSVYDKSNLLDLARGLKESGVRLLGSGGTAKQIREAGIEISDVSDITKAPEMLGGRVKTLHPAVHGGPWKQQLRVLESHRLIRHLGTTIPSDQADLTAQSISPISIVVCNLYPFEATIAKPDCTLANAVEEIDIGGVTLLRAAAKNHERSGGGIISPSLRNKFALKAFEMTSAYDLAISSYFREQYASSHLPQEQLAGEVQRMPLRYGANPHQKPAQAFVTSGKLPFKALAGSPGYINLLDALNAYALVSELQEALQLPAAASFKHVSPAGAAVGLELNDVEKIVYGVDDLKEPLTPLACAYARARGADRMSSFGDFIALSAPCDLATAKIISREVSDGVIAPGYSEEALEVLKKKKAGKYCVLEIDPTYNPGKLETRQVFGVSLQQNRNDAKITAELFSNIVSANKDLPREAVVDLIVATLALKYTQSNSVAYALRGSIIGLGAGQQSRIHCTRLAGGKADNWWLRHHTRVLELPFKKGVKRAEKANAIDLFVGGEELEGGEKAQWESLFETVPAPLTAEERRSHATKLDGVSGVKYLAAPGGSVMDAECIKAADEHGIMSTISVPEHLWEALAPLTKLEIEPSELQTLLREHIKPTIEETSAEIPYDLITGIARWAGSEKGKDTLKAEGLDPISYSLIPLLAGTTFAPSSKPPPPPPPEYDSSEDRRAITALINGLFSVVGVGFAAWWAAGSVHWRNETRVLLALAASIVVAITEGVLYLIWSSHAEKRKAQQKRWKASEAKSKTAREEKVSENEGEVKLQDEAQPNVVRRKGYEYGEEDASVDLQE</sequence>
<dbReference type="GO" id="GO:0005829">
    <property type="term" value="C:cytosol"/>
    <property type="evidence" value="ECO:0007669"/>
    <property type="project" value="UniProtKB-SubCell"/>
</dbReference>
<evidence type="ECO:0000256" key="6">
    <source>
        <dbReference type="ARBA" id="ARBA00022679"/>
    </source>
</evidence>
<reference evidence="16" key="1">
    <citation type="submission" date="2020-05" db="EMBL/GenBank/DDBJ databases">
        <title>Evolutionary and genomic comparisons of hybrid uninucleate and nonhybrid Rhizoctonia fungi.</title>
        <authorList>
            <person name="Li C."/>
            <person name="Chen X."/>
        </authorList>
    </citation>
    <scope>NUCLEOTIDE SEQUENCE</scope>
    <source>
        <strain evidence="16">AG-1 IA</strain>
    </source>
</reference>
<comment type="pathway">
    <text evidence="2">Purine metabolism; IMP biosynthesis via de novo pathway; IMP from 5-formamido-1-(5-phospho-D-ribosyl)imidazole-4-carboxamide: step 1/1.</text>
</comment>
<keyword evidence="8 16" id="KW-0378">Hydrolase</keyword>
<dbReference type="CDD" id="cd01421">
    <property type="entry name" value="IMPCH"/>
    <property type="match status" value="1"/>
</dbReference>
<evidence type="ECO:0000256" key="2">
    <source>
        <dbReference type="ARBA" id="ARBA00004844"/>
    </source>
</evidence>
<keyword evidence="14" id="KW-0472">Membrane</keyword>
<dbReference type="SMART" id="SM00851">
    <property type="entry name" value="MGS"/>
    <property type="match status" value="1"/>
</dbReference>
<dbReference type="Pfam" id="PF01808">
    <property type="entry name" value="AICARFT_IMPCHas"/>
    <property type="match status" value="1"/>
</dbReference>
<evidence type="ECO:0000256" key="3">
    <source>
        <dbReference type="ARBA" id="ARBA00004954"/>
    </source>
</evidence>
<evidence type="ECO:0000313" key="16">
    <source>
        <dbReference type="EMBL" id="QRW17170.1"/>
    </source>
</evidence>
<keyword evidence="6 16" id="KW-0808">Transferase</keyword>
<dbReference type="EMBL" id="CP059659">
    <property type="protein sequence ID" value="QRW17170.1"/>
    <property type="molecule type" value="Genomic_DNA"/>
</dbReference>
<dbReference type="RefSeq" id="XP_043177407.1">
    <property type="nucleotide sequence ID" value="XM_043324988.1"/>
</dbReference>
<dbReference type="GO" id="GO:0006189">
    <property type="term" value="P:'de novo' IMP biosynthetic process"/>
    <property type="evidence" value="ECO:0007669"/>
    <property type="project" value="UniProtKB-UniPathway"/>
</dbReference>
<keyword evidence="14" id="KW-0812">Transmembrane</keyword>
<dbReference type="FunFam" id="3.40.140.20:FF:000003">
    <property type="entry name" value="Bifunctional purine biosynthesis protein"/>
    <property type="match status" value="1"/>
</dbReference>
<dbReference type="Gene3D" id="1.10.287.440">
    <property type="match status" value="1"/>
</dbReference>
<dbReference type="InterPro" id="IPR002695">
    <property type="entry name" value="PurH-like"/>
</dbReference>
<dbReference type="PANTHER" id="PTHR11692">
    <property type="entry name" value="BIFUNCTIONAL PURINE BIOSYNTHESIS PROTEIN PURH"/>
    <property type="match status" value="1"/>
</dbReference>
<dbReference type="KEGG" id="rsx:RhiXN_05172"/>
<dbReference type="InterPro" id="IPR024051">
    <property type="entry name" value="AICAR_Tfase_dup_dom_sf"/>
</dbReference>
<dbReference type="GO" id="GO:0070072">
    <property type="term" value="P:vacuolar proton-transporting V-type ATPase complex assembly"/>
    <property type="evidence" value="ECO:0007669"/>
    <property type="project" value="InterPro"/>
</dbReference>
<feature type="compositionally biased region" description="Basic and acidic residues" evidence="13">
    <location>
        <begin position="746"/>
        <end position="771"/>
    </location>
</feature>
<keyword evidence="5" id="KW-0963">Cytoplasm</keyword>
<evidence type="ECO:0000256" key="11">
    <source>
        <dbReference type="ARBA" id="ARBA00050687"/>
    </source>
</evidence>
<gene>
    <name evidence="16" type="ORF">RhiXN_05172</name>
</gene>
<dbReference type="InterPro" id="IPR011607">
    <property type="entry name" value="MGS-like_dom"/>
</dbReference>
<dbReference type="PANTHER" id="PTHR11692:SF0">
    <property type="entry name" value="BIFUNCTIONAL PURINE BIOSYNTHESIS PROTEIN ATIC"/>
    <property type="match status" value="1"/>
</dbReference>
<dbReference type="SMART" id="SM00798">
    <property type="entry name" value="AICARFT_IMPCHas"/>
    <property type="match status" value="1"/>
</dbReference>
<dbReference type="AlphaFoldDB" id="A0A8H8NPQ5"/>
<dbReference type="FunFam" id="1.10.287.440:FF:000001">
    <property type="entry name" value="Bifunctional purine biosynthesis protein PURH"/>
    <property type="match status" value="1"/>
</dbReference>
<dbReference type="NCBIfam" id="NF005492">
    <property type="entry name" value="PRK07106.1"/>
    <property type="match status" value="1"/>
</dbReference>
<evidence type="ECO:0000256" key="13">
    <source>
        <dbReference type="SAM" id="MobiDB-lite"/>
    </source>
</evidence>
<dbReference type="SUPFAM" id="SSF53927">
    <property type="entry name" value="Cytidine deaminase-like"/>
    <property type="match status" value="1"/>
</dbReference>
<feature type="transmembrane region" description="Helical" evidence="14">
    <location>
        <begin position="710"/>
        <end position="731"/>
    </location>
</feature>
<proteinExistence type="inferred from homology"/>
<feature type="transmembrane region" description="Helical" evidence="14">
    <location>
        <begin position="677"/>
        <end position="698"/>
    </location>
</feature>
<feature type="domain" description="MGS-like" evidence="15">
    <location>
        <begin position="1"/>
        <end position="161"/>
    </location>
</feature>
<dbReference type="GeneID" id="67027451"/>
<comment type="similarity">
    <text evidence="4">Belongs to the PurH family.</text>
</comment>
<dbReference type="GO" id="GO:0004643">
    <property type="term" value="F:phosphoribosylaminoimidazolecarboxamide formyltransferase activity"/>
    <property type="evidence" value="ECO:0007669"/>
    <property type="project" value="UniProtKB-EC"/>
</dbReference>
<dbReference type="InterPro" id="IPR024050">
    <property type="entry name" value="AICAR_Tfase_insert_dom_sf"/>
</dbReference>
<dbReference type="PROSITE" id="PS51855">
    <property type="entry name" value="MGS"/>
    <property type="match status" value="1"/>
</dbReference>
<evidence type="ECO:0000313" key="17">
    <source>
        <dbReference type="Proteomes" id="UP000650533"/>
    </source>
</evidence>
<feature type="region of interest" description="Disordered" evidence="13">
    <location>
        <begin position="742"/>
        <end position="775"/>
    </location>
</feature>
<dbReference type="InterPro" id="IPR036914">
    <property type="entry name" value="MGS-like_dom_sf"/>
</dbReference>
<comment type="catalytic activity">
    <reaction evidence="10">
        <text>(6R)-10-formyltetrahydrofolate + 5-amino-1-(5-phospho-beta-D-ribosyl)imidazole-4-carboxamide = 5-formamido-1-(5-phospho-D-ribosyl)imidazole-4-carboxamide + (6S)-5,6,7,8-tetrahydrofolate</text>
        <dbReference type="Rhea" id="RHEA:22192"/>
        <dbReference type="ChEBI" id="CHEBI:57453"/>
        <dbReference type="ChEBI" id="CHEBI:58467"/>
        <dbReference type="ChEBI" id="CHEBI:58475"/>
        <dbReference type="ChEBI" id="CHEBI:195366"/>
        <dbReference type="EC" id="2.1.2.3"/>
    </reaction>
</comment>